<sequence>MWDERFRQPGYFYGTEPSAFLQREAQHLRPGRKALSIADGEGRNSVFMAERGMEVTAMDGSEVAVEKAKKLAEERGVEVDYRVGDITAWDWQHDVYDVVAGIFFQFLAPDERKDVFDGLRRSLRKGGILLLHGYRPDQIEYGTGGPPYPENMYTETLLWEEFASLEVLRLEAYDAEIHEGKGHNGMSALIDLVARKI</sequence>
<dbReference type="PANTHER" id="PTHR43861:SF3">
    <property type="entry name" value="PUTATIVE (AFU_ORTHOLOGUE AFUA_2G14390)-RELATED"/>
    <property type="match status" value="1"/>
</dbReference>
<dbReference type="Gene3D" id="3.40.50.150">
    <property type="entry name" value="Vaccinia Virus protein VP39"/>
    <property type="match status" value="1"/>
</dbReference>
<evidence type="ECO:0000259" key="2">
    <source>
        <dbReference type="Pfam" id="PF13649"/>
    </source>
</evidence>
<reference evidence="3 4" key="1">
    <citation type="submission" date="2016-07" db="EMBL/GenBank/DDBJ databases">
        <title>Draft genome sequence of Methyloligella halotolerans C2T (VKM B-2706T=CCUG 61687T=DSM 25045T), a halotolerant polyhydroxybutyrate accumulating methylotroph.</title>
        <authorList>
            <person name="Vasilenko O.V."/>
            <person name="Doronina N.V."/>
            <person name="Poroshina M.N."/>
            <person name="Tarlachkov S.V."/>
            <person name="Trotsenko Y.A."/>
        </authorList>
    </citation>
    <scope>NUCLEOTIDE SEQUENCE [LARGE SCALE GENOMIC DNA]</scope>
    <source>
        <strain evidence="3 4">VKM B-2706</strain>
    </source>
</reference>
<dbReference type="GO" id="GO:0032259">
    <property type="term" value="P:methylation"/>
    <property type="evidence" value="ECO:0007669"/>
    <property type="project" value="UniProtKB-KW"/>
</dbReference>
<dbReference type="PANTHER" id="PTHR43861">
    <property type="entry name" value="TRANS-ACONITATE 2-METHYLTRANSFERASE-RELATED"/>
    <property type="match status" value="1"/>
</dbReference>
<evidence type="ECO:0000313" key="3">
    <source>
        <dbReference type="EMBL" id="ODA67965.1"/>
    </source>
</evidence>
<dbReference type="Pfam" id="PF13649">
    <property type="entry name" value="Methyltransf_25"/>
    <property type="match status" value="1"/>
</dbReference>
<dbReference type="InterPro" id="IPR029063">
    <property type="entry name" value="SAM-dependent_MTases_sf"/>
</dbReference>
<protein>
    <submittedName>
        <fullName evidence="3">Putative S-adenosyl-L-methionine-dependent methyltransferase TehB</fullName>
        <ecNumber evidence="3">2.1.1.-</ecNumber>
    </submittedName>
</protein>
<dbReference type="AlphaFoldDB" id="A0A1E2S0W6"/>
<dbReference type="EMBL" id="MASI01000002">
    <property type="protein sequence ID" value="ODA67965.1"/>
    <property type="molecule type" value="Genomic_DNA"/>
</dbReference>
<gene>
    <name evidence="3" type="ORF">A7A08_01134</name>
</gene>
<proteinExistence type="predicted"/>
<keyword evidence="3" id="KW-0489">Methyltransferase</keyword>
<evidence type="ECO:0000256" key="1">
    <source>
        <dbReference type="ARBA" id="ARBA00022679"/>
    </source>
</evidence>
<evidence type="ECO:0000313" key="4">
    <source>
        <dbReference type="Proteomes" id="UP000095087"/>
    </source>
</evidence>
<dbReference type="GO" id="GO:0008168">
    <property type="term" value="F:methyltransferase activity"/>
    <property type="evidence" value="ECO:0007669"/>
    <property type="project" value="UniProtKB-KW"/>
</dbReference>
<feature type="domain" description="Methyltransferase" evidence="2">
    <location>
        <begin position="35"/>
        <end position="127"/>
    </location>
</feature>
<keyword evidence="1 3" id="KW-0808">Transferase</keyword>
<dbReference type="EC" id="2.1.1.-" evidence="3"/>
<dbReference type="CDD" id="cd02440">
    <property type="entry name" value="AdoMet_MTases"/>
    <property type="match status" value="1"/>
</dbReference>
<organism evidence="3 4">
    <name type="scientific">Methyloligella halotolerans</name>
    <dbReference type="NCBI Taxonomy" id="1177755"/>
    <lineage>
        <taxon>Bacteria</taxon>
        <taxon>Pseudomonadati</taxon>
        <taxon>Pseudomonadota</taxon>
        <taxon>Alphaproteobacteria</taxon>
        <taxon>Hyphomicrobiales</taxon>
        <taxon>Hyphomicrobiaceae</taxon>
        <taxon>Methyloligella</taxon>
    </lineage>
</organism>
<dbReference type="OrthoDB" id="9786503at2"/>
<accession>A0A1E2S0W6</accession>
<comment type="caution">
    <text evidence="3">The sequence shown here is derived from an EMBL/GenBank/DDBJ whole genome shotgun (WGS) entry which is preliminary data.</text>
</comment>
<dbReference type="SUPFAM" id="SSF53335">
    <property type="entry name" value="S-adenosyl-L-methionine-dependent methyltransferases"/>
    <property type="match status" value="1"/>
</dbReference>
<dbReference type="RefSeq" id="WP_069094498.1">
    <property type="nucleotide sequence ID" value="NZ_MASI01000002.1"/>
</dbReference>
<dbReference type="PATRIC" id="fig|1177755.3.peg.1137"/>
<keyword evidence="4" id="KW-1185">Reference proteome</keyword>
<dbReference type="InterPro" id="IPR041698">
    <property type="entry name" value="Methyltransf_25"/>
</dbReference>
<dbReference type="Proteomes" id="UP000095087">
    <property type="component" value="Unassembled WGS sequence"/>
</dbReference>
<name>A0A1E2S0W6_9HYPH</name>
<dbReference type="STRING" id="1177755.A7A08_01134"/>